<reference evidence="2" key="1">
    <citation type="submission" date="2023-03" db="EMBL/GenBank/DDBJ databases">
        <title>Massive genome expansion in bonnet fungi (Mycena s.s.) driven by repeated elements and novel gene families across ecological guilds.</title>
        <authorList>
            <consortium name="Lawrence Berkeley National Laboratory"/>
            <person name="Harder C.B."/>
            <person name="Miyauchi S."/>
            <person name="Viragh M."/>
            <person name="Kuo A."/>
            <person name="Thoen E."/>
            <person name="Andreopoulos B."/>
            <person name="Lu D."/>
            <person name="Skrede I."/>
            <person name="Drula E."/>
            <person name="Henrissat B."/>
            <person name="Morin E."/>
            <person name="Kohler A."/>
            <person name="Barry K."/>
            <person name="LaButti K."/>
            <person name="Morin E."/>
            <person name="Salamov A."/>
            <person name="Lipzen A."/>
            <person name="Mereny Z."/>
            <person name="Hegedus B."/>
            <person name="Baldrian P."/>
            <person name="Stursova M."/>
            <person name="Weitz H."/>
            <person name="Taylor A."/>
            <person name="Grigoriev I.V."/>
            <person name="Nagy L.G."/>
            <person name="Martin F."/>
            <person name="Kauserud H."/>
        </authorList>
    </citation>
    <scope>NUCLEOTIDE SEQUENCE</scope>
    <source>
        <strain evidence="2">CBHHK067</strain>
    </source>
</reference>
<proteinExistence type="predicted"/>
<gene>
    <name evidence="2" type="ORF">B0H17DRAFT_1132786</name>
</gene>
<accession>A0AAD7DJB9</accession>
<name>A0AAD7DJB9_MYCRO</name>
<evidence type="ECO:0000256" key="1">
    <source>
        <dbReference type="SAM" id="SignalP"/>
    </source>
</evidence>
<dbReference type="EMBL" id="JARKIE010000048">
    <property type="protein sequence ID" value="KAJ7693084.1"/>
    <property type="molecule type" value="Genomic_DNA"/>
</dbReference>
<evidence type="ECO:0000313" key="3">
    <source>
        <dbReference type="Proteomes" id="UP001221757"/>
    </source>
</evidence>
<protein>
    <submittedName>
        <fullName evidence="2">Uncharacterized protein</fullName>
    </submittedName>
</protein>
<feature type="chain" id="PRO_5042124063" evidence="1">
    <location>
        <begin position="21"/>
        <end position="118"/>
    </location>
</feature>
<keyword evidence="3" id="KW-1185">Reference proteome</keyword>
<evidence type="ECO:0000313" key="2">
    <source>
        <dbReference type="EMBL" id="KAJ7693084.1"/>
    </source>
</evidence>
<feature type="signal peptide" evidence="1">
    <location>
        <begin position="1"/>
        <end position="20"/>
    </location>
</feature>
<dbReference type="Proteomes" id="UP001221757">
    <property type="component" value="Unassembled WGS sequence"/>
</dbReference>
<comment type="caution">
    <text evidence="2">The sequence shown here is derived from an EMBL/GenBank/DDBJ whole genome shotgun (WGS) entry which is preliminary data.</text>
</comment>
<organism evidence="2 3">
    <name type="scientific">Mycena rosella</name>
    <name type="common">Pink bonnet</name>
    <name type="synonym">Agaricus rosellus</name>
    <dbReference type="NCBI Taxonomy" id="1033263"/>
    <lineage>
        <taxon>Eukaryota</taxon>
        <taxon>Fungi</taxon>
        <taxon>Dikarya</taxon>
        <taxon>Basidiomycota</taxon>
        <taxon>Agaricomycotina</taxon>
        <taxon>Agaricomycetes</taxon>
        <taxon>Agaricomycetidae</taxon>
        <taxon>Agaricales</taxon>
        <taxon>Marasmiineae</taxon>
        <taxon>Mycenaceae</taxon>
        <taxon>Mycena</taxon>
    </lineage>
</organism>
<keyword evidence="1" id="KW-0732">Signal</keyword>
<dbReference type="AlphaFoldDB" id="A0AAD7DJB9"/>
<sequence>MQFHALVSLAVVCFAAVSTAAPATFTVTIDGDQEKLHTSQHQSSVVEGTLQAFCNGPGSPFSRTVTHVAARAFRPANSTFASRFSLPDPESRLERGPSVLVHVLVLVHMNISLYTSSA</sequence>